<proteinExistence type="predicted"/>
<keyword evidence="3" id="KW-1185">Reference proteome</keyword>
<evidence type="ECO:0000313" key="2">
    <source>
        <dbReference type="EMBL" id="MPC44413.1"/>
    </source>
</evidence>
<feature type="compositionally biased region" description="Basic and acidic residues" evidence="1">
    <location>
        <begin position="1"/>
        <end position="23"/>
    </location>
</feature>
<dbReference type="EMBL" id="VSRR010006273">
    <property type="protein sequence ID" value="MPC44413.1"/>
    <property type="molecule type" value="Genomic_DNA"/>
</dbReference>
<reference evidence="2" key="1">
    <citation type="submission" date="2019-05" db="EMBL/GenBank/DDBJ databases">
        <title>Another draft genome of Portunus trituberculatus and its Hox gene families provides insights of decapod evolution.</title>
        <authorList>
            <person name="Jeong J.-H."/>
            <person name="Song I."/>
            <person name="Kim S."/>
            <person name="Choi T."/>
            <person name="Kim D."/>
            <person name="Ryu S."/>
            <person name="Kim W."/>
        </authorList>
    </citation>
    <scope>NUCLEOTIDE SEQUENCE [LARGE SCALE GENOMIC DNA]</scope>
    <source>
        <tissue evidence="2">Muscle</tissue>
    </source>
</reference>
<name>A0A5B7FH27_PORTR</name>
<dbReference type="Proteomes" id="UP000324222">
    <property type="component" value="Unassembled WGS sequence"/>
</dbReference>
<organism evidence="2 3">
    <name type="scientific">Portunus trituberculatus</name>
    <name type="common">Swimming crab</name>
    <name type="synonym">Neptunus trituberculatus</name>
    <dbReference type="NCBI Taxonomy" id="210409"/>
    <lineage>
        <taxon>Eukaryota</taxon>
        <taxon>Metazoa</taxon>
        <taxon>Ecdysozoa</taxon>
        <taxon>Arthropoda</taxon>
        <taxon>Crustacea</taxon>
        <taxon>Multicrustacea</taxon>
        <taxon>Malacostraca</taxon>
        <taxon>Eumalacostraca</taxon>
        <taxon>Eucarida</taxon>
        <taxon>Decapoda</taxon>
        <taxon>Pleocyemata</taxon>
        <taxon>Brachyura</taxon>
        <taxon>Eubrachyura</taxon>
        <taxon>Portunoidea</taxon>
        <taxon>Portunidae</taxon>
        <taxon>Portuninae</taxon>
        <taxon>Portunus</taxon>
    </lineage>
</organism>
<sequence>MKYETTPKNDENKNKFPSDKSNKQEINGEELAADTTQMMHSDLKGGEPQHGQHSTRQPPLAVINHKRDCITLRQKIKTHIPTKKKGGEN</sequence>
<evidence type="ECO:0000313" key="3">
    <source>
        <dbReference type="Proteomes" id="UP000324222"/>
    </source>
</evidence>
<comment type="caution">
    <text evidence="2">The sequence shown here is derived from an EMBL/GenBank/DDBJ whole genome shotgun (WGS) entry which is preliminary data.</text>
</comment>
<accession>A0A5B7FH27</accession>
<protein>
    <submittedName>
        <fullName evidence="2">Uncharacterized protein</fullName>
    </submittedName>
</protein>
<evidence type="ECO:0000256" key="1">
    <source>
        <dbReference type="SAM" id="MobiDB-lite"/>
    </source>
</evidence>
<feature type="region of interest" description="Disordered" evidence="1">
    <location>
        <begin position="1"/>
        <end position="62"/>
    </location>
</feature>
<dbReference type="AlphaFoldDB" id="A0A5B7FH27"/>
<gene>
    <name evidence="2" type="ORF">E2C01_038086</name>
</gene>